<gene>
    <name evidence="7" type="primary">AP4A</name>
</gene>
<dbReference type="EMBL" id="BT077237">
    <property type="protein sequence ID" value="ACO11661.1"/>
    <property type="molecule type" value="mRNA"/>
</dbReference>
<protein>
    <recommendedName>
        <fullName evidence="2">Bis(5'-nucleosyl)-tetraphosphatase [asymmetrical]</fullName>
    </recommendedName>
    <alternativeName>
        <fullName evidence="5">Diadenosine 5',5'''-P1,P4-tetraphosphate asymmetrical hydrolase</fullName>
    </alternativeName>
</protein>
<reference evidence="7" key="1">
    <citation type="submission" date="2009-03" db="EMBL/GenBank/DDBJ databases">
        <title>Caligus rogercresseyi ESTs and full-length cDNAs.</title>
        <authorList>
            <person name="Yasuike M."/>
            <person name="von Schalburg K."/>
            <person name="Cooper G."/>
            <person name="Leong J."/>
            <person name="Jones S.R.M."/>
            <person name="Koop B.F."/>
        </authorList>
    </citation>
    <scope>NUCLEOTIDE SEQUENCE</scope>
    <source>
        <tissue evidence="7">Whole tissue</tissue>
    </source>
</reference>
<dbReference type="SUPFAM" id="SSF55811">
    <property type="entry name" value="Nudix"/>
    <property type="match status" value="1"/>
</dbReference>
<accession>C1BRK8</accession>
<keyword evidence="3" id="KW-0547">Nucleotide-binding</keyword>
<keyword evidence="4" id="KW-0378">Hydrolase</keyword>
<dbReference type="GO" id="GO:0006167">
    <property type="term" value="P:AMP biosynthetic process"/>
    <property type="evidence" value="ECO:0007669"/>
    <property type="project" value="TreeGrafter"/>
</dbReference>
<dbReference type="PROSITE" id="PS51462">
    <property type="entry name" value="NUDIX"/>
    <property type="match status" value="1"/>
</dbReference>
<evidence type="ECO:0000256" key="2">
    <source>
        <dbReference type="ARBA" id="ARBA00018911"/>
    </source>
</evidence>
<dbReference type="InterPro" id="IPR003565">
    <property type="entry name" value="Tetra_PHTase"/>
</dbReference>
<dbReference type="GO" id="GO:0006754">
    <property type="term" value="P:ATP biosynthetic process"/>
    <property type="evidence" value="ECO:0007669"/>
    <property type="project" value="TreeGrafter"/>
</dbReference>
<evidence type="ECO:0000256" key="5">
    <source>
        <dbReference type="ARBA" id="ARBA00032644"/>
    </source>
</evidence>
<evidence type="ECO:0000259" key="6">
    <source>
        <dbReference type="PROSITE" id="PS51462"/>
    </source>
</evidence>
<evidence type="ECO:0000256" key="3">
    <source>
        <dbReference type="ARBA" id="ARBA00022741"/>
    </source>
</evidence>
<feature type="domain" description="Nudix hydrolase" evidence="6">
    <location>
        <begin position="2"/>
        <end position="143"/>
    </location>
</feature>
<dbReference type="GO" id="GO:0000166">
    <property type="term" value="F:nucleotide binding"/>
    <property type="evidence" value="ECO:0007669"/>
    <property type="project" value="UniProtKB-KW"/>
</dbReference>
<dbReference type="InterPro" id="IPR015797">
    <property type="entry name" value="NUDIX_hydrolase-like_dom_sf"/>
</dbReference>
<proteinExistence type="evidence at transcript level"/>
<comment type="similarity">
    <text evidence="1">Belongs to the Nudix hydrolase family.</text>
</comment>
<organism evidence="7">
    <name type="scientific">Caligus rogercresseyi</name>
    <name type="common">Sea louse</name>
    <dbReference type="NCBI Taxonomy" id="217165"/>
    <lineage>
        <taxon>Eukaryota</taxon>
        <taxon>Metazoa</taxon>
        <taxon>Ecdysozoa</taxon>
        <taxon>Arthropoda</taxon>
        <taxon>Crustacea</taxon>
        <taxon>Multicrustacea</taxon>
        <taxon>Hexanauplia</taxon>
        <taxon>Copepoda</taxon>
        <taxon>Siphonostomatoida</taxon>
        <taxon>Caligidae</taxon>
        <taxon>Caligus</taxon>
    </lineage>
</organism>
<dbReference type="AlphaFoldDB" id="C1BRK8"/>
<dbReference type="PANTHER" id="PTHR21340:SF0">
    <property type="entry name" value="BIS(5'-NUCLEOSYL)-TETRAPHOSPHATASE [ASYMMETRICAL]"/>
    <property type="match status" value="1"/>
</dbReference>
<evidence type="ECO:0000256" key="1">
    <source>
        <dbReference type="ARBA" id="ARBA00005582"/>
    </source>
</evidence>
<name>C1BRK8_CALRO</name>
<sequence>MTVVRASGFIIFRRASKGLEYLLLKASYGSKHWTPPKGHVDPGESIMETAIRETREESGLQPSTDFKILQDYQKVLKYEVKSHKDGVIRSKETIYFLGEMLPEAKDVILSEEHTEFKWVSLADYAKISEFPDFLNALTEVEKFIKDQ</sequence>
<dbReference type="CDD" id="cd03428">
    <property type="entry name" value="NUDIX_Ap4A_Nudt2"/>
    <property type="match status" value="1"/>
</dbReference>
<dbReference type="InterPro" id="IPR000086">
    <property type="entry name" value="NUDIX_hydrolase_dom"/>
</dbReference>
<dbReference type="Pfam" id="PF00293">
    <property type="entry name" value="NUDIX"/>
    <property type="match status" value="1"/>
</dbReference>
<dbReference type="GO" id="GO:0004081">
    <property type="term" value="F:bis(5'-nucleosyl)-tetraphosphatase (asymmetrical) activity"/>
    <property type="evidence" value="ECO:0007669"/>
    <property type="project" value="TreeGrafter"/>
</dbReference>
<evidence type="ECO:0000313" key="7">
    <source>
        <dbReference type="EMBL" id="ACO11661.1"/>
    </source>
</evidence>
<evidence type="ECO:0000256" key="4">
    <source>
        <dbReference type="ARBA" id="ARBA00022801"/>
    </source>
</evidence>
<dbReference type="Gene3D" id="3.90.79.10">
    <property type="entry name" value="Nucleoside Triphosphate Pyrophosphohydrolase"/>
    <property type="match status" value="1"/>
</dbReference>
<dbReference type="PROSITE" id="PS00893">
    <property type="entry name" value="NUDIX_BOX"/>
    <property type="match status" value="1"/>
</dbReference>
<dbReference type="InterPro" id="IPR020084">
    <property type="entry name" value="NUDIX_hydrolase_CS"/>
</dbReference>
<dbReference type="InterPro" id="IPR051325">
    <property type="entry name" value="Nudix_hydrolase_domain"/>
</dbReference>
<dbReference type="PANTHER" id="PTHR21340">
    <property type="entry name" value="DIADENOSINE 5,5-P1,P4-TETRAPHOSPHATE PYROPHOSPHOHYDROLASE MUTT"/>
    <property type="match status" value="1"/>
</dbReference>